<comment type="caution">
    <text evidence="2">The sequence shown here is derived from an EMBL/GenBank/DDBJ whole genome shotgun (WGS) entry which is preliminary data.</text>
</comment>
<keyword evidence="3" id="KW-1185">Reference proteome</keyword>
<proteinExistence type="predicted"/>
<dbReference type="EMBL" id="JACIEH010000003">
    <property type="protein sequence ID" value="MBB4099676.1"/>
    <property type="molecule type" value="Genomic_DNA"/>
</dbReference>
<evidence type="ECO:0000313" key="3">
    <source>
        <dbReference type="Proteomes" id="UP000557392"/>
    </source>
</evidence>
<evidence type="ECO:0008006" key="4">
    <source>
        <dbReference type="Google" id="ProtNLM"/>
    </source>
</evidence>
<evidence type="ECO:0000313" key="2">
    <source>
        <dbReference type="EMBL" id="MBB4099676.1"/>
    </source>
</evidence>
<keyword evidence="1" id="KW-0812">Transmembrane</keyword>
<sequence>MSDETLAPPPQRIPWWRSASLIGMIAFAGGVGVTIGAVGLAGGLSPHDSAPAPAPAPSASQVTIPALPPGTDLATLSARETMLAGKLDQIELRIRDSDASSRNAAAYATRAERMMVVFAVRRAIERGQPLGPLEPQLRARFGERNGEAVAAILRAAAQPVTLEDLRLALDTLSPRLSNDPNDSLWNRVRRMLGNLVVLRQADTPSPLPAERLRRARRALDRGDVEAALAEVAHLPGVSVAESWTGAARRYVAARTALTDIERAAMDVPPAAPPAQAG</sequence>
<dbReference type="Proteomes" id="UP000557392">
    <property type="component" value="Unassembled WGS sequence"/>
</dbReference>
<protein>
    <recommendedName>
        <fullName evidence="4">Inner membrane protein</fullName>
    </recommendedName>
</protein>
<evidence type="ECO:0000256" key="1">
    <source>
        <dbReference type="SAM" id="Phobius"/>
    </source>
</evidence>
<reference evidence="2 3" key="1">
    <citation type="submission" date="2020-08" db="EMBL/GenBank/DDBJ databases">
        <title>Genomic Encyclopedia of Type Strains, Phase IV (KMG-IV): sequencing the most valuable type-strain genomes for metagenomic binning, comparative biology and taxonomic classification.</title>
        <authorList>
            <person name="Goeker M."/>
        </authorList>
    </citation>
    <scope>NUCLEOTIDE SEQUENCE [LARGE SCALE GENOMIC DNA]</scope>
    <source>
        <strain evidence="2 3">DSM 101806</strain>
    </source>
</reference>
<keyword evidence="1" id="KW-1133">Transmembrane helix</keyword>
<feature type="transmembrane region" description="Helical" evidence="1">
    <location>
        <begin position="21"/>
        <end position="44"/>
    </location>
</feature>
<gene>
    <name evidence="2" type="ORF">GGR46_003248</name>
</gene>
<name>A0A7W6JW97_9SPHN</name>
<dbReference type="RefSeq" id="WP_183999052.1">
    <property type="nucleotide sequence ID" value="NZ_JACIEH010000003.1"/>
</dbReference>
<keyword evidence="1" id="KW-0472">Membrane</keyword>
<organism evidence="2 3">
    <name type="scientific">Sphingomonas kyeonggiensis</name>
    <dbReference type="NCBI Taxonomy" id="1268553"/>
    <lineage>
        <taxon>Bacteria</taxon>
        <taxon>Pseudomonadati</taxon>
        <taxon>Pseudomonadota</taxon>
        <taxon>Alphaproteobacteria</taxon>
        <taxon>Sphingomonadales</taxon>
        <taxon>Sphingomonadaceae</taxon>
        <taxon>Sphingomonas</taxon>
    </lineage>
</organism>
<accession>A0A7W6JW97</accession>
<dbReference type="AlphaFoldDB" id="A0A7W6JW97"/>